<proteinExistence type="predicted"/>
<evidence type="ECO:0000313" key="1">
    <source>
        <dbReference type="EMBL" id="NJB68131.1"/>
    </source>
</evidence>
<dbReference type="RefSeq" id="WP_167941226.1">
    <property type="nucleotide sequence ID" value="NZ_JAATJA010000002.1"/>
</dbReference>
<organism evidence="1 2">
    <name type="scientific">Desulfobaculum xiamenense</name>
    <dbReference type="NCBI Taxonomy" id="995050"/>
    <lineage>
        <taxon>Bacteria</taxon>
        <taxon>Pseudomonadati</taxon>
        <taxon>Thermodesulfobacteriota</taxon>
        <taxon>Desulfovibrionia</taxon>
        <taxon>Desulfovibrionales</taxon>
        <taxon>Desulfovibrionaceae</taxon>
        <taxon>Desulfobaculum</taxon>
    </lineage>
</organism>
<gene>
    <name evidence="1" type="ORF">GGQ74_001804</name>
</gene>
<dbReference type="AlphaFoldDB" id="A0A846QIZ3"/>
<name>A0A846QIZ3_9BACT</name>
<reference evidence="1 2" key="1">
    <citation type="submission" date="2020-03" db="EMBL/GenBank/DDBJ databases">
        <title>Genomic Encyclopedia of Type Strains, Phase IV (KMG-IV): sequencing the most valuable type-strain genomes for metagenomic binning, comparative biology and taxonomic classification.</title>
        <authorList>
            <person name="Goeker M."/>
        </authorList>
    </citation>
    <scope>NUCLEOTIDE SEQUENCE [LARGE SCALE GENOMIC DNA]</scope>
    <source>
        <strain evidence="1 2">DSM 24233</strain>
    </source>
</reference>
<comment type="caution">
    <text evidence="1">The sequence shown here is derived from an EMBL/GenBank/DDBJ whole genome shotgun (WGS) entry which is preliminary data.</text>
</comment>
<evidence type="ECO:0008006" key="3">
    <source>
        <dbReference type="Google" id="ProtNLM"/>
    </source>
</evidence>
<dbReference type="Proteomes" id="UP000580856">
    <property type="component" value="Unassembled WGS sequence"/>
</dbReference>
<dbReference type="EMBL" id="JAATJA010000002">
    <property type="protein sequence ID" value="NJB68131.1"/>
    <property type="molecule type" value="Genomic_DNA"/>
</dbReference>
<keyword evidence="2" id="KW-1185">Reference proteome</keyword>
<sequence>MVSIDFQALLASVNMRVGTPGEGKAVTSALERMAFDSRVAWRYEQAERRMRYGRLATGVVEGLSARVEALESSLSRFSWPVEDALSRARLITPSNASDELAGRLVAEVRGQDEASRFYKYFSRGRDPYADTGLDGTSYTFRVTQGGQSRTVTVDVPDGADWGEILDLLAAEINNLPLSVQAQVIRQNAPRNQLDILNRTGAVLAVTVNAAHADQDVEFADTNGHLIAALDLTQTDAPVGPASLSTYDVRVNSRAMPTSIRSTVFDPQAVAGVTAGEHRLRYTVGGASGTISVGIEDGMTWDEVLTAVANSINSTTTGLRATLRDGERSSGLDSAPLLAEGRYLEVELASPKLGQRLFLEDYGGPWLGDVTRFFDPTGGLPAAPMGGERYVATATANGWVQDRIYEYDGAAWNETTPAAYNALYDEETGIDAFYDGTGWSSAPSGDLLDLLGMTSTATPGADASVTVDGVEMSSETGIFSLDRGRVLVQAQSGTGEESLPLSLVEAFTEVQDRFTDVVNAYNDLRSAVLPVQDLFEDGFAERWRAPFTARRNGLGGLGVSEFTAERLLWVDGDAFWEGIVRDPAAARELLAGSDGFVPALLSASVRARTPSLYDRLLTPSALVDPGPSVEREFDLHKRASLSEVIDSLATTSERDANPYLEATGLLTGVAETRRKALAAKVRDALGGGILNVKS</sequence>
<evidence type="ECO:0000313" key="2">
    <source>
        <dbReference type="Proteomes" id="UP000580856"/>
    </source>
</evidence>
<protein>
    <recommendedName>
        <fullName evidence="3">Flagellar cap protein</fullName>
    </recommendedName>
</protein>
<accession>A0A846QIZ3</accession>